<dbReference type="PANTHER" id="PTHR33164">
    <property type="entry name" value="TRANSCRIPTIONAL REGULATOR, MARR FAMILY"/>
    <property type="match status" value="1"/>
</dbReference>
<proteinExistence type="predicted"/>
<evidence type="ECO:0000256" key="1">
    <source>
        <dbReference type="ARBA" id="ARBA00023125"/>
    </source>
</evidence>
<dbReference type="InterPro" id="IPR036388">
    <property type="entry name" value="WH-like_DNA-bd_sf"/>
</dbReference>
<sequence length="149" mass="17029">MTSELRQSVSEGFINVVPLLYKKLMRTLPTDDKSPSLPRSSFEILRILNERRKTSISELCTLMHISRPNMTPLLDKLEELELVSRRPSEEDRRVTEVVITAEGEGYCSRLRALILEQIRSKLESLGDEDLAELQDCLATLTRIANKIKS</sequence>
<dbReference type="InterPro" id="IPR039422">
    <property type="entry name" value="MarR/SlyA-like"/>
</dbReference>
<accession>A0ABW0HTB5</accession>
<dbReference type="InterPro" id="IPR000835">
    <property type="entry name" value="HTH_MarR-typ"/>
</dbReference>
<keyword evidence="1" id="KW-0238">DNA-binding</keyword>
<protein>
    <submittedName>
        <fullName evidence="3">MarR family winged helix-turn-helix transcriptional regulator</fullName>
    </submittedName>
</protein>
<feature type="domain" description="HTH marR-type" evidence="2">
    <location>
        <begin position="1"/>
        <end position="145"/>
    </location>
</feature>
<gene>
    <name evidence="3" type="ORF">ACFPOF_12175</name>
</gene>
<reference evidence="4" key="1">
    <citation type="journal article" date="2019" name="Int. J. Syst. Evol. Microbiol.">
        <title>The Global Catalogue of Microorganisms (GCM) 10K type strain sequencing project: providing services to taxonomists for standard genome sequencing and annotation.</title>
        <authorList>
            <consortium name="The Broad Institute Genomics Platform"/>
            <consortium name="The Broad Institute Genome Sequencing Center for Infectious Disease"/>
            <person name="Wu L."/>
            <person name="Ma J."/>
        </authorList>
    </citation>
    <scope>NUCLEOTIDE SEQUENCE [LARGE SCALE GENOMIC DNA]</scope>
    <source>
        <strain evidence="4">CGMCC 1.18575</strain>
    </source>
</reference>
<keyword evidence="4" id="KW-1185">Reference proteome</keyword>
<dbReference type="Proteomes" id="UP001596113">
    <property type="component" value="Unassembled WGS sequence"/>
</dbReference>
<evidence type="ECO:0000259" key="2">
    <source>
        <dbReference type="PROSITE" id="PS50995"/>
    </source>
</evidence>
<dbReference type="PANTHER" id="PTHR33164:SF96">
    <property type="entry name" value="MARR-FAMILY TRANSCRIPTIONAL REGULATOR"/>
    <property type="match status" value="1"/>
</dbReference>
<dbReference type="EMBL" id="JBHSMI010000023">
    <property type="protein sequence ID" value="MFC5403490.1"/>
    <property type="molecule type" value="Genomic_DNA"/>
</dbReference>
<dbReference type="PRINTS" id="PR00598">
    <property type="entry name" value="HTHMARR"/>
</dbReference>
<comment type="caution">
    <text evidence="3">The sequence shown here is derived from an EMBL/GenBank/DDBJ whole genome shotgun (WGS) entry which is preliminary data.</text>
</comment>
<evidence type="ECO:0000313" key="3">
    <source>
        <dbReference type="EMBL" id="MFC5403490.1"/>
    </source>
</evidence>
<dbReference type="SMART" id="SM00347">
    <property type="entry name" value="HTH_MARR"/>
    <property type="match status" value="1"/>
</dbReference>
<dbReference type="Gene3D" id="1.10.10.10">
    <property type="entry name" value="Winged helix-like DNA-binding domain superfamily/Winged helix DNA-binding domain"/>
    <property type="match status" value="1"/>
</dbReference>
<organism evidence="3 4">
    <name type="scientific">Cohnella soli</name>
    <dbReference type="NCBI Taxonomy" id="425005"/>
    <lineage>
        <taxon>Bacteria</taxon>
        <taxon>Bacillati</taxon>
        <taxon>Bacillota</taxon>
        <taxon>Bacilli</taxon>
        <taxon>Bacillales</taxon>
        <taxon>Paenibacillaceae</taxon>
        <taxon>Cohnella</taxon>
    </lineage>
</organism>
<name>A0ABW0HTB5_9BACL</name>
<evidence type="ECO:0000313" key="4">
    <source>
        <dbReference type="Proteomes" id="UP001596113"/>
    </source>
</evidence>
<dbReference type="InterPro" id="IPR036390">
    <property type="entry name" value="WH_DNA-bd_sf"/>
</dbReference>
<dbReference type="SUPFAM" id="SSF46785">
    <property type="entry name" value="Winged helix' DNA-binding domain"/>
    <property type="match status" value="1"/>
</dbReference>
<dbReference type="RefSeq" id="WP_378132884.1">
    <property type="nucleotide sequence ID" value="NZ_JBHSMI010000023.1"/>
</dbReference>
<dbReference type="Pfam" id="PF01047">
    <property type="entry name" value="MarR"/>
    <property type="match status" value="1"/>
</dbReference>
<dbReference type="PROSITE" id="PS50995">
    <property type="entry name" value="HTH_MARR_2"/>
    <property type="match status" value="1"/>
</dbReference>